<dbReference type="AlphaFoldDB" id="A0A8T1A642"/>
<feature type="compositionally biased region" description="Basic and acidic residues" evidence="1">
    <location>
        <begin position="51"/>
        <end position="60"/>
    </location>
</feature>
<reference evidence="2" key="1">
    <citation type="submission" date="2018-10" db="EMBL/GenBank/DDBJ databases">
        <title>Effector identification in a new, highly contiguous assembly of the strawberry crown rot pathogen Phytophthora cactorum.</title>
        <authorList>
            <person name="Armitage A.D."/>
            <person name="Nellist C.F."/>
            <person name="Bates H."/>
            <person name="Vickerstaff R.J."/>
            <person name="Harrison R.J."/>
        </authorList>
    </citation>
    <scope>NUCLEOTIDE SEQUENCE</scope>
    <source>
        <strain evidence="2">4040</strain>
    </source>
</reference>
<accession>A0A8T1A642</accession>
<dbReference type="Proteomes" id="UP000736787">
    <property type="component" value="Unassembled WGS sequence"/>
</dbReference>
<gene>
    <name evidence="2" type="ORF">PC117_g27775</name>
</gene>
<comment type="caution">
    <text evidence="2">The sequence shown here is derived from an EMBL/GenBank/DDBJ whole genome shotgun (WGS) entry which is preliminary data.</text>
</comment>
<feature type="region of interest" description="Disordered" evidence="1">
    <location>
        <begin position="1"/>
        <end position="66"/>
    </location>
</feature>
<feature type="compositionally biased region" description="Polar residues" evidence="1">
    <location>
        <begin position="38"/>
        <end position="50"/>
    </location>
</feature>
<proteinExistence type="predicted"/>
<evidence type="ECO:0000313" key="2">
    <source>
        <dbReference type="EMBL" id="KAG2873599.1"/>
    </source>
</evidence>
<dbReference type="EMBL" id="RCMK01003774">
    <property type="protein sequence ID" value="KAG2873599.1"/>
    <property type="molecule type" value="Genomic_DNA"/>
</dbReference>
<evidence type="ECO:0000256" key="1">
    <source>
        <dbReference type="SAM" id="MobiDB-lite"/>
    </source>
</evidence>
<name>A0A8T1A642_9STRA</name>
<evidence type="ECO:0000313" key="3">
    <source>
        <dbReference type="Proteomes" id="UP000736787"/>
    </source>
</evidence>
<protein>
    <submittedName>
        <fullName evidence="2">Uncharacterized protein</fullName>
    </submittedName>
</protein>
<organism evidence="2 3">
    <name type="scientific">Phytophthora cactorum</name>
    <dbReference type="NCBI Taxonomy" id="29920"/>
    <lineage>
        <taxon>Eukaryota</taxon>
        <taxon>Sar</taxon>
        <taxon>Stramenopiles</taxon>
        <taxon>Oomycota</taxon>
        <taxon>Peronosporomycetes</taxon>
        <taxon>Peronosporales</taxon>
        <taxon>Peronosporaceae</taxon>
        <taxon>Phytophthora</taxon>
    </lineage>
</organism>
<feature type="compositionally biased region" description="Basic residues" evidence="1">
    <location>
        <begin position="9"/>
        <end position="18"/>
    </location>
</feature>
<sequence>MSPSVPTGLKKRKPRSAAKIRETKRARIAKRVAADAASGSTVDSTSATETRTTRDPRDVSEEVGSVSVAEDRTRVRQTHGLKSDRVGGFWFWFFKPE</sequence>